<proteinExistence type="predicted"/>
<protein>
    <submittedName>
        <fullName evidence="1">Uncharacterized protein</fullName>
    </submittedName>
</protein>
<evidence type="ECO:0000313" key="1">
    <source>
        <dbReference type="EMBL" id="KAK2574748.1"/>
    </source>
</evidence>
<dbReference type="Proteomes" id="UP001258017">
    <property type="component" value="Unassembled WGS sequence"/>
</dbReference>
<dbReference type="EMBL" id="JAIFRP010005076">
    <property type="protein sequence ID" value="KAK2574748.1"/>
    <property type="molecule type" value="Genomic_DNA"/>
</dbReference>
<reference evidence="1" key="2">
    <citation type="journal article" date="2023" name="Commun. Biol.">
        <title>Intrasexual cuticular hydrocarbon dimorphism in a wasp sheds light on hydrocarbon biosynthesis genes in Hymenoptera.</title>
        <authorList>
            <person name="Moris V.C."/>
            <person name="Podsiadlowski L."/>
            <person name="Martin S."/>
            <person name="Oeyen J.P."/>
            <person name="Donath A."/>
            <person name="Petersen M."/>
            <person name="Wilbrandt J."/>
            <person name="Misof B."/>
            <person name="Liedtke D."/>
            <person name="Thamm M."/>
            <person name="Scheiner R."/>
            <person name="Schmitt T."/>
            <person name="Niehuis O."/>
        </authorList>
    </citation>
    <scope>NUCLEOTIDE SEQUENCE</scope>
    <source>
        <strain evidence="1">GBR_01_08_01A</strain>
    </source>
</reference>
<keyword evidence="2" id="KW-1185">Reference proteome</keyword>
<evidence type="ECO:0000313" key="2">
    <source>
        <dbReference type="Proteomes" id="UP001258017"/>
    </source>
</evidence>
<gene>
    <name evidence="1" type="ORF">KPH14_013051</name>
</gene>
<sequence>MAPRLRYTLNRRAEEAQGLGFTPDRLVPLLAAPETSLCPVFGGATCALVSVPEAFVTPRYFHSPPNAAIDPANLYTGSLHEGLCPRLVNGDDCRNLFPCVWPGQPNV</sequence>
<accession>A0AAD9R8F5</accession>
<reference evidence="1" key="1">
    <citation type="submission" date="2021-08" db="EMBL/GenBank/DDBJ databases">
        <authorList>
            <person name="Misof B."/>
            <person name="Oliver O."/>
            <person name="Podsiadlowski L."/>
            <person name="Donath A."/>
            <person name="Peters R."/>
            <person name="Mayer C."/>
            <person name="Rust J."/>
            <person name="Gunkel S."/>
            <person name="Lesny P."/>
            <person name="Martin S."/>
            <person name="Oeyen J.P."/>
            <person name="Petersen M."/>
            <person name="Panagiotis P."/>
            <person name="Wilbrandt J."/>
            <person name="Tanja T."/>
        </authorList>
    </citation>
    <scope>NUCLEOTIDE SEQUENCE</scope>
    <source>
        <strain evidence="1">GBR_01_08_01A</strain>
        <tissue evidence="1">Thorax + abdomen</tissue>
    </source>
</reference>
<comment type="caution">
    <text evidence="1">The sequence shown here is derived from an EMBL/GenBank/DDBJ whole genome shotgun (WGS) entry which is preliminary data.</text>
</comment>
<dbReference type="AlphaFoldDB" id="A0AAD9R8F5"/>
<name>A0AAD9R8F5_9HYME</name>
<organism evidence="1 2">
    <name type="scientific">Odynerus spinipes</name>
    <dbReference type="NCBI Taxonomy" id="1348599"/>
    <lineage>
        <taxon>Eukaryota</taxon>
        <taxon>Metazoa</taxon>
        <taxon>Ecdysozoa</taxon>
        <taxon>Arthropoda</taxon>
        <taxon>Hexapoda</taxon>
        <taxon>Insecta</taxon>
        <taxon>Pterygota</taxon>
        <taxon>Neoptera</taxon>
        <taxon>Endopterygota</taxon>
        <taxon>Hymenoptera</taxon>
        <taxon>Apocrita</taxon>
        <taxon>Aculeata</taxon>
        <taxon>Vespoidea</taxon>
        <taxon>Vespidae</taxon>
        <taxon>Eumeninae</taxon>
        <taxon>Odynerus</taxon>
    </lineage>
</organism>